<dbReference type="Pfam" id="PF02255">
    <property type="entry name" value="PTS_IIA"/>
    <property type="match status" value="1"/>
</dbReference>
<dbReference type="Gene3D" id="1.20.58.80">
    <property type="entry name" value="Phosphotransferase system, lactose/cellobiose-type IIA subunit"/>
    <property type="match status" value="1"/>
</dbReference>
<evidence type="ECO:0000256" key="7">
    <source>
        <dbReference type="PROSITE-ProRule" id="PRU00418"/>
    </source>
</evidence>
<comment type="caution">
    <text evidence="8">The sequence shown here is derived from an EMBL/GenBank/DDBJ whole genome shotgun (WGS) entry which is preliminary data.</text>
</comment>
<evidence type="ECO:0000256" key="4">
    <source>
        <dbReference type="ARBA" id="ARBA00022683"/>
    </source>
</evidence>
<feature type="modified residue" description="Phosphohistidine; by HPr" evidence="7">
    <location>
        <position position="82"/>
    </location>
</feature>
<protein>
    <submittedName>
        <fullName evidence="8">PTS cellobiose transporter subunit IIA</fullName>
    </submittedName>
</protein>
<dbReference type="AlphaFoldDB" id="A0A1E8GMN7"/>
<dbReference type="InterPro" id="IPR036542">
    <property type="entry name" value="PTS_IIA_lac/cel_sf"/>
</dbReference>
<gene>
    <name evidence="8" type="primary">celC</name>
    <name evidence="8" type="ORF">BG261_02720</name>
</gene>
<comment type="cofactor">
    <cofactor evidence="6">
        <name>Mg(2+)</name>
        <dbReference type="ChEBI" id="CHEBI:18420"/>
    </cofactor>
    <text evidence="6">Binds 1 Mg(2+) ion per trimer.</text>
</comment>
<feature type="active site" description="Tele-phosphohistidine intermediate" evidence="5">
    <location>
        <position position="82"/>
    </location>
</feature>
<organism evidence="8 9">
    <name type="scientific">Floricoccus tropicus</name>
    <dbReference type="NCBI Taxonomy" id="1859473"/>
    <lineage>
        <taxon>Bacteria</taxon>
        <taxon>Bacillati</taxon>
        <taxon>Bacillota</taxon>
        <taxon>Bacilli</taxon>
        <taxon>Lactobacillales</taxon>
        <taxon>Streptococcaceae</taxon>
        <taxon>Floricoccus</taxon>
    </lineage>
</organism>
<dbReference type="GO" id="GO:0009401">
    <property type="term" value="P:phosphoenolpyruvate-dependent sugar phosphotransferase system"/>
    <property type="evidence" value="ECO:0007669"/>
    <property type="project" value="UniProtKB-KW"/>
</dbReference>
<keyword evidence="9" id="KW-1185">Reference proteome</keyword>
<evidence type="ECO:0000256" key="6">
    <source>
        <dbReference type="PIRSR" id="PIRSR000699-2"/>
    </source>
</evidence>
<dbReference type="NCBIfam" id="NF007156">
    <property type="entry name" value="PRK09591.1"/>
    <property type="match status" value="1"/>
</dbReference>
<dbReference type="PANTHER" id="PTHR34382">
    <property type="entry name" value="PTS SYSTEM N,N'-DIACETYLCHITOBIOSE-SPECIFIC EIIA COMPONENT"/>
    <property type="match status" value="1"/>
</dbReference>
<dbReference type="STRING" id="1859473.BG261_02720"/>
<sequence length="120" mass="13776">MNEEMKSEDIQVAAFEIILHSGEARSTIHQAFSQMREGSFDEADQLLKDANEQILLAHKSQTDLLKEYASGKKIEMEIIMVHAQDHLMTTMTLNEMAQELINVYRQNREILDLIKELKGA</sequence>
<dbReference type="GO" id="GO:0046872">
    <property type="term" value="F:metal ion binding"/>
    <property type="evidence" value="ECO:0007669"/>
    <property type="project" value="UniProtKB-KW"/>
</dbReference>
<name>A0A1E8GMN7_9LACT</name>
<keyword evidence="1" id="KW-0813">Transport</keyword>
<evidence type="ECO:0000256" key="5">
    <source>
        <dbReference type="PIRSR" id="PIRSR000699-1"/>
    </source>
</evidence>
<dbReference type="SUPFAM" id="SSF46973">
    <property type="entry name" value="Enzyme IIa from lactose specific PTS, IIa-lac"/>
    <property type="match status" value="1"/>
</dbReference>
<keyword evidence="6" id="KW-0460">Magnesium</keyword>
<dbReference type="CDD" id="cd00215">
    <property type="entry name" value="PTS_IIA_lac"/>
    <property type="match status" value="1"/>
</dbReference>
<dbReference type="OrthoDB" id="350602at2"/>
<evidence type="ECO:0000256" key="2">
    <source>
        <dbReference type="ARBA" id="ARBA00022597"/>
    </source>
</evidence>
<accession>A0A1E8GMN7</accession>
<evidence type="ECO:0000256" key="1">
    <source>
        <dbReference type="ARBA" id="ARBA00022448"/>
    </source>
</evidence>
<dbReference type="Proteomes" id="UP000178622">
    <property type="component" value="Unassembled WGS sequence"/>
</dbReference>
<keyword evidence="6" id="KW-0479">Metal-binding</keyword>
<reference evidence="9" key="1">
    <citation type="submission" date="2016-09" db="EMBL/GenBank/DDBJ databases">
        <title>Draft genome sequence of a novel species of the family Streptococcaceae isolated from flowers.</title>
        <authorList>
            <person name="Chuah L.-O."/>
            <person name="Yap K.-P."/>
            <person name="Thong K.L."/>
            <person name="Liong M.T."/>
            <person name="Ahmad R."/>
            <person name="Rusul G."/>
        </authorList>
    </citation>
    <scope>NUCLEOTIDE SEQUENCE [LARGE SCALE GENOMIC DNA]</scope>
    <source>
        <strain evidence="9">DF1</strain>
    </source>
</reference>
<dbReference type="PANTHER" id="PTHR34382:SF7">
    <property type="entry name" value="PTS SYSTEM N,N'-DIACETYLCHITOBIOSE-SPECIFIC EIIA COMPONENT"/>
    <property type="match status" value="1"/>
</dbReference>
<keyword evidence="3" id="KW-0808">Transferase</keyword>
<dbReference type="PROSITE" id="PS51095">
    <property type="entry name" value="PTS_EIIA_TYPE_3"/>
    <property type="match status" value="1"/>
</dbReference>
<dbReference type="GO" id="GO:0016740">
    <property type="term" value="F:transferase activity"/>
    <property type="evidence" value="ECO:0007669"/>
    <property type="project" value="UniProtKB-KW"/>
</dbReference>
<evidence type="ECO:0000313" key="8">
    <source>
        <dbReference type="EMBL" id="OFI49511.1"/>
    </source>
</evidence>
<dbReference type="EMBL" id="MKIR01000012">
    <property type="protein sequence ID" value="OFI49511.1"/>
    <property type="molecule type" value="Genomic_DNA"/>
</dbReference>
<dbReference type="RefSeq" id="WP_070792028.1">
    <property type="nucleotide sequence ID" value="NZ_MKIR01000012.1"/>
</dbReference>
<keyword evidence="4" id="KW-0598">Phosphotransferase system</keyword>
<proteinExistence type="predicted"/>
<evidence type="ECO:0000256" key="3">
    <source>
        <dbReference type="ARBA" id="ARBA00022679"/>
    </source>
</evidence>
<keyword evidence="2" id="KW-0762">Sugar transport</keyword>
<dbReference type="InterPro" id="IPR003188">
    <property type="entry name" value="PTS_IIA_lac/cel"/>
</dbReference>
<feature type="binding site" evidence="6">
    <location>
        <position position="85"/>
    </location>
    <ligand>
        <name>Mg(2+)</name>
        <dbReference type="ChEBI" id="CHEBI:18420"/>
        <note>ligand shared between all trimeric partners</note>
    </ligand>
</feature>
<evidence type="ECO:0000313" key="9">
    <source>
        <dbReference type="Proteomes" id="UP000178622"/>
    </source>
</evidence>
<dbReference type="PIRSF" id="PIRSF000699">
    <property type="entry name" value="PTS_IILac_III"/>
    <property type="match status" value="1"/>
</dbReference>